<evidence type="ECO:0008006" key="5">
    <source>
        <dbReference type="Google" id="ProtNLM"/>
    </source>
</evidence>
<keyword evidence="2" id="KW-0732">Signal</keyword>
<proteinExistence type="predicted"/>
<evidence type="ECO:0000313" key="4">
    <source>
        <dbReference type="Proteomes" id="UP000285023"/>
    </source>
</evidence>
<reference evidence="3 4" key="1">
    <citation type="submission" date="2018-09" db="EMBL/GenBank/DDBJ databases">
        <title>Sphingomonas sp. DAC4.</title>
        <authorList>
            <person name="Seo T."/>
        </authorList>
    </citation>
    <scope>NUCLEOTIDE SEQUENCE [LARGE SCALE GENOMIC DNA]</scope>
    <source>
        <strain evidence="3 4">DAC4</strain>
    </source>
</reference>
<organism evidence="3 4">
    <name type="scientific">Sphingomonas edaphi</name>
    <dbReference type="NCBI Taxonomy" id="2315689"/>
    <lineage>
        <taxon>Bacteria</taxon>
        <taxon>Pseudomonadati</taxon>
        <taxon>Pseudomonadota</taxon>
        <taxon>Alphaproteobacteria</taxon>
        <taxon>Sphingomonadales</taxon>
        <taxon>Sphingomonadaceae</taxon>
        <taxon>Sphingomonas</taxon>
    </lineage>
</organism>
<dbReference type="AlphaFoldDB" id="A0A418Q2Y5"/>
<feature type="coiled-coil region" evidence="1">
    <location>
        <begin position="32"/>
        <end position="73"/>
    </location>
</feature>
<protein>
    <recommendedName>
        <fullName evidence="5">Transporter</fullName>
    </recommendedName>
</protein>
<comment type="caution">
    <text evidence="3">The sequence shown here is derived from an EMBL/GenBank/DDBJ whole genome shotgun (WGS) entry which is preliminary data.</text>
</comment>
<dbReference type="OrthoDB" id="5297564at2"/>
<keyword evidence="1" id="KW-0175">Coiled coil</keyword>
<dbReference type="Proteomes" id="UP000285023">
    <property type="component" value="Unassembled WGS sequence"/>
</dbReference>
<dbReference type="RefSeq" id="WP_119531916.1">
    <property type="nucleotide sequence ID" value="NZ_QXTF01000001.1"/>
</dbReference>
<evidence type="ECO:0000313" key="3">
    <source>
        <dbReference type="EMBL" id="RIX32204.1"/>
    </source>
</evidence>
<feature type="chain" id="PRO_5019160150" description="Transporter" evidence="2">
    <location>
        <begin position="27"/>
        <end position="429"/>
    </location>
</feature>
<sequence>MSKVVTNWKLASLLAAGAMVASPSLAAPADEVDALRAQVEALKARESEALRKLDALEARLQALEQSRLSDTQTADMRGMGANSSLSAVRFGETVVLAQDAGGEGGEPDRKAPAPTAAVEDVTLQQQGITGRRFSLEAGLTYSYFDNARINLNGFLALDSIFLGRISIDQLRAHIITADLTARYGLTDRLQFDVNVPYLYRYSNFQSGGAGGAATSLTEKSVKDHGLGDISVGASYRILKETPGRPDVVFTARVKAPTGKHPFGVEVVEVEGSEGNLVIPTDLSTGSGVWGASLGVSALKTIDPLVVFGSATYFRNFKRKFDDIDEAEDEQPGTVKMGDAIQIGAGVAFALNERSSLSMSYSQRFVNRARIRPAGEDEQIIVGSQANIGLVNLGGTFALTDRISIISTVGIGLTEDAPSMVAGIRVPVRF</sequence>
<evidence type="ECO:0000256" key="2">
    <source>
        <dbReference type="SAM" id="SignalP"/>
    </source>
</evidence>
<keyword evidence="4" id="KW-1185">Reference proteome</keyword>
<dbReference type="EMBL" id="QXTF01000001">
    <property type="protein sequence ID" value="RIX32204.1"/>
    <property type="molecule type" value="Genomic_DNA"/>
</dbReference>
<feature type="signal peptide" evidence="2">
    <location>
        <begin position="1"/>
        <end position="26"/>
    </location>
</feature>
<accession>A0A418Q2Y5</accession>
<evidence type="ECO:0000256" key="1">
    <source>
        <dbReference type="SAM" id="Coils"/>
    </source>
</evidence>
<name>A0A418Q2Y5_9SPHN</name>
<gene>
    <name evidence="3" type="ORF">D3M59_04360</name>
</gene>